<proteinExistence type="predicted"/>
<name>A0A6A0A915_HAELA</name>
<gene>
    <name evidence="1" type="ORF">HaLaN_27851</name>
</gene>
<protein>
    <submittedName>
        <fullName evidence="1">Uncharacterized protein</fullName>
    </submittedName>
</protein>
<sequence>MGRQGGPLARAECTTLPAACVAEEVVALLLQAALHSPEQSTRLMGWKGACLASLLQPVGGAWCAGLGSQGCQFHVPWQT</sequence>
<evidence type="ECO:0000313" key="2">
    <source>
        <dbReference type="Proteomes" id="UP000485058"/>
    </source>
</evidence>
<reference evidence="1 2" key="1">
    <citation type="submission" date="2020-02" db="EMBL/GenBank/DDBJ databases">
        <title>Draft genome sequence of Haematococcus lacustris strain NIES-144.</title>
        <authorList>
            <person name="Morimoto D."/>
            <person name="Nakagawa S."/>
            <person name="Yoshida T."/>
            <person name="Sawayama S."/>
        </authorList>
    </citation>
    <scope>NUCLEOTIDE SEQUENCE [LARGE SCALE GENOMIC DNA]</scope>
    <source>
        <strain evidence="1 2">NIES-144</strain>
    </source>
</reference>
<keyword evidence="2" id="KW-1185">Reference proteome</keyword>
<accession>A0A6A0A915</accession>
<dbReference type="EMBL" id="BLLF01004242">
    <property type="protein sequence ID" value="GFH29219.1"/>
    <property type="molecule type" value="Genomic_DNA"/>
</dbReference>
<dbReference type="Proteomes" id="UP000485058">
    <property type="component" value="Unassembled WGS sequence"/>
</dbReference>
<evidence type="ECO:0000313" key="1">
    <source>
        <dbReference type="EMBL" id="GFH29219.1"/>
    </source>
</evidence>
<dbReference type="AlphaFoldDB" id="A0A6A0A915"/>
<comment type="caution">
    <text evidence="1">The sequence shown here is derived from an EMBL/GenBank/DDBJ whole genome shotgun (WGS) entry which is preliminary data.</text>
</comment>
<organism evidence="1 2">
    <name type="scientific">Haematococcus lacustris</name>
    <name type="common">Green alga</name>
    <name type="synonym">Haematococcus pluvialis</name>
    <dbReference type="NCBI Taxonomy" id="44745"/>
    <lineage>
        <taxon>Eukaryota</taxon>
        <taxon>Viridiplantae</taxon>
        <taxon>Chlorophyta</taxon>
        <taxon>core chlorophytes</taxon>
        <taxon>Chlorophyceae</taxon>
        <taxon>CS clade</taxon>
        <taxon>Chlamydomonadales</taxon>
        <taxon>Haematococcaceae</taxon>
        <taxon>Haematococcus</taxon>
    </lineage>
</organism>